<accession>A0ABD0KPU9</accession>
<evidence type="ECO:0000313" key="2">
    <source>
        <dbReference type="Proteomes" id="UP001519460"/>
    </source>
</evidence>
<name>A0ABD0KPU9_9CAEN</name>
<gene>
    <name evidence="1" type="ORF">BaRGS_00019565</name>
</gene>
<evidence type="ECO:0000313" key="1">
    <source>
        <dbReference type="EMBL" id="KAK7489187.1"/>
    </source>
</evidence>
<keyword evidence="2" id="KW-1185">Reference proteome</keyword>
<dbReference type="EMBL" id="JACVVK020000141">
    <property type="protein sequence ID" value="KAK7489187.1"/>
    <property type="molecule type" value="Genomic_DNA"/>
</dbReference>
<dbReference type="InterPro" id="IPR011044">
    <property type="entry name" value="Quino_amine_DH_bsu"/>
</dbReference>
<organism evidence="1 2">
    <name type="scientific">Batillaria attramentaria</name>
    <dbReference type="NCBI Taxonomy" id="370345"/>
    <lineage>
        <taxon>Eukaryota</taxon>
        <taxon>Metazoa</taxon>
        <taxon>Spiralia</taxon>
        <taxon>Lophotrochozoa</taxon>
        <taxon>Mollusca</taxon>
        <taxon>Gastropoda</taxon>
        <taxon>Caenogastropoda</taxon>
        <taxon>Sorbeoconcha</taxon>
        <taxon>Cerithioidea</taxon>
        <taxon>Batillariidae</taxon>
        <taxon>Batillaria</taxon>
    </lineage>
</organism>
<comment type="caution">
    <text evidence="1">The sequence shown here is derived from an EMBL/GenBank/DDBJ whole genome shotgun (WGS) entry which is preliminary data.</text>
</comment>
<dbReference type="Proteomes" id="UP001519460">
    <property type="component" value="Unassembled WGS sequence"/>
</dbReference>
<feature type="non-terminal residue" evidence="1">
    <location>
        <position position="1"/>
    </location>
</feature>
<protein>
    <submittedName>
        <fullName evidence="1">Uncharacterized protein</fullName>
    </submittedName>
</protein>
<dbReference type="SUPFAM" id="SSF50969">
    <property type="entry name" value="YVTN repeat-like/Quinoprotein amine dehydrogenase"/>
    <property type="match status" value="1"/>
</dbReference>
<sequence length="255" mass="28217">PATVQFSKHQKLGKVKDLRLDEASGLAASRKHPGVFYTHNDKGGRARIFALSAETGEVLATLKIEGAVNKDWEDICVGPSASGKAANTIYKVREPDTIQNDSLKVEDTLKFKWREQDAESLMIDPEGNLYIISKVKGGQALFAKLPASGWGASDPEPIPESDTARLNIETNKNDPQGADISPDGTEILVKAEKAVYYYAVPKKDYLKVVRDTEPQKVETYKRRKDGEAVAWKADGSGFYTLPEGENPTFHFYRKL</sequence>
<dbReference type="AlphaFoldDB" id="A0ABD0KPU9"/>
<reference evidence="1 2" key="1">
    <citation type="journal article" date="2023" name="Sci. Data">
        <title>Genome assembly of the Korean intertidal mud-creeper Batillaria attramentaria.</title>
        <authorList>
            <person name="Patra A.K."/>
            <person name="Ho P.T."/>
            <person name="Jun S."/>
            <person name="Lee S.J."/>
            <person name="Kim Y."/>
            <person name="Won Y.J."/>
        </authorList>
    </citation>
    <scope>NUCLEOTIDE SEQUENCE [LARGE SCALE GENOMIC DNA]</scope>
    <source>
        <strain evidence="1">Wonlab-2016</strain>
    </source>
</reference>
<proteinExistence type="predicted"/>